<dbReference type="InterPro" id="IPR027417">
    <property type="entry name" value="P-loop_NTPase"/>
</dbReference>
<dbReference type="AlphaFoldDB" id="A0A4R0H828"/>
<dbReference type="Gene3D" id="3.40.50.300">
    <property type="entry name" value="P-loop containing nucleotide triphosphate hydrolases"/>
    <property type="match status" value="1"/>
</dbReference>
<gene>
    <name evidence="1" type="ORF">E0H45_28515</name>
</gene>
<evidence type="ECO:0000313" key="1">
    <source>
        <dbReference type="EMBL" id="TCC05938.1"/>
    </source>
</evidence>
<dbReference type="RefSeq" id="WP_131342948.1">
    <property type="nucleotide sequence ID" value="NZ_SJJZ01000003.1"/>
</dbReference>
<dbReference type="SUPFAM" id="SSF52540">
    <property type="entry name" value="P-loop containing nucleoside triphosphate hydrolases"/>
    <property type="match status" value="1"/>
</dbReference>
<name>A0A4R0H828_9ACTN</name>
<dbReference type="EMBL" id="SJJZ01000003">
    <property type="protein sequence ID" value="TCC05938.1"/>
    <property type="molecule type" value="Genomic_DNA"/>
</dbReference>
<accession>A0A4R0H828</accession>
<evidence type="ECO:0008006" key="3">
    <source>
        <dbReference type="Google" id="ProtNLM"/>
    </source>
</evidence>
<proteinExistence type="predicted"/>
<evidence type="ECO:0000313" key="2">
    <source>
        <dbReference type="Proteomes" id="UP000292346"/>
    </source>
</evidence>
<reference evidence="1 2" key="1">
    <citation type="submission" date="2019-02" db="EMBL/GenBank/DDBJ databases">
        <title>Kribbella capetownensis sp. nov. and Kribbella speibonae sp. nov., isolated from soil.</title>
        <authorList>
            <person name="Curtis S.M."/>
            <person name="Norton I."/>
            <person name="Everest G.J."/>
            <person name="Meyers P.R."/>
        </authorList>
    </citation>
    <scope>NUCLEOTIDE SEQUENCE [LARGE SCALE GENOMIC DNA]</scope>
    <source>
        <strain evidence="1 2">KCTC 29219</strain>
    </source>
</reference>
<keyword evidence="2" id="KW-1185">Reference proteome</keyword>
<dbReference type="Proteomes" id="UP000292346">
    <property type="component" value="Unassembled WGS sequence"/>
</dbReference>
<protein>
    <recommendedName>
        <fullName evidence="3">Shikimate kinase</fullName>
    </recommendedName>
</protein>
<organism evidence="1 2">
    <name type="scientific">Kribbella soli</name>
    <dbReference type="NCBI Taxonomy" id="1124743"/>
    <lineage>
        <taxon>Bacteria</taxon>
        <taxon>Bacillati</taxon>
        <taxon>Actinomycetota</taxon>
        <taxon>Actinomycetes</taxon>
        <taxon>Propionibacteriales</taxon>
        <taxon>Kribbellaceae</taxon>
        <taxon>Kribbella</taxon>
    </lineage>
</organism>
<sequence>MTDLAHVYWLGGGTGAGKSTISRHLADRFGLRRYDTDRAMGDHTARSDPRATPYLQDFLAMDMDERWANRSPEVMLDTFHWFRGEAFDLIVEDLLSLPPEPVVVEGFRLLPELVAPLLTDRRQAVWLLPTPTFQRAAFEQRGSRWSIADRTSAPERALSNLLERDRMFTQRVAADIDRLDLTGLVVDVDRSEDELAAGVAESFGVSPSPMR</sequence>
<comment type="caution">
    <text evidence="1">The sequence shown here is derived from an EMBL/GenBank/DDBJ whole genome shotgun (WGS) entry which is preliminary data.</text>
</comment>
<dbReference type="OrthoDB" id="3820382at2"/>